<organism evidence="1 2">
    <name type="scientific">Hohenbuehelia grisea</name>
    <dbReference type="NCBI Taxonomy" id="104357"/>
    <lineage>
        <taxon>Eukaryota</taxon>
        <taxon>Fungi</taxon>
        <taxon>Dikarya</taxon>
        <taxon>Basidiomycota</taxon>
        <taxon>Agaricomycotina</taxon>
        <taxon>Agaricomycetes</taxon>
        <taxon>Agaricomycetidae</taxon>
        <taxon>Agaricales</taxon>
        <taxon>Pleurotineae</taxon>
        <taxon>Pleurotaceae</taxon>
        <taxon>Hohenbuehelia</taxon>
    </lineage>
</organism>
<accession>A0ABR3IVX2</accession>
<dbReference type="EMBL" id="JASNQZ010000015">
    <property type="protein sequence ID" value="KAL0947525.1"/>
    <property type="molecule type" value="Genomic_DNA"/>
</dbReference>
<name>A0ABR3IVX2_9AGAR</name>
<keyword evidence="2" id="KW-1185">Reference proteome</keyword>
<evidence type="ECO:0000313" key="2">
    <source>
        <dbReference type="Proteomes" id="UP001556367"/>
    </source>
</evidence>
<comment type="caution">
    <text evidence="1">The sequence shown here is derived from an EMBL/GenBank/DDBJ whole genome shotgun (WGS) entry which is preliminary data.</text>
</comment>
<sequence>MRISDIYAQIRTPKSYCARPAATFGLLPIRRLLLAPAHTLAVTSLSAHKNKPAPIPSRRTNDDGFLRTHALTWTRMCRSVHLVFQINVQPSLPCFSPRRQDSDTPD</sequence>
<reference evidence="2" key="1">
    <citation type="submission" date="2024-06" db="EMBL/GenBank/DDBJ databases">
        <title>Multi-omics analyses provide insights into the biosynthesis of the anticancer antibiotic pleurotin in Hohenbuehelia grisea.</title>
        <authorList>
            <person name="Weaver J.A."/>
            <person name="Alberti F."/>
        </authorList>
    </citation>
    <scope>NUCLEOTIDE SEQUENCE [LARGE SCALE GENOMIC DNA]</scope>
    <source>
        <strain evidence="2">T-177</strain>
    </source>
</reference>
<gene>
    <name evidence="1" type="ORF">HGRIS_013622</name>
</gene>
<proteinExistence type="predicted"/>
<protein>
    <submittedName>
        <fullName evidence="1">Uncharacterized protein</fullName>
    </submittedName>
</protein>
<dbReference type="Proteomes" id="UP001556367">
    <property type="component" value="Unassembled WGS sequence"/>
</dbReference>
<evidence type="ECO:0000313" key="1">
    <source>
        <dbReference type="EMBL" id="KAL0947525.1"/>
    </source>
</evidence>